<accession>A0A7S2LN58</accession>
<dbReference type="Gene3D" id="3.40.50.300">
    <property type="entry name" value="P-loop containing nucleotide triphosphate hydrolases"/>
    <property type="match status" value="1"/>
</dbReference>
<feature type="compositionally biased region" description="Polar residues" evidence="1">
    <location>
        <begin position="1"/>
        <end position="14"/>
    </location>
</feature>
<evidence type="ECO:0000256" key="1">
    <source>
        <dbReference type="SAM" id="MobiDB-lite"/>
    </source>
</evidence>
<sequence length="378" mass="43137">MEIGNLNKNGSTNDDTLEDDEYEPIISTPSVRSKGEKLGVRVSVNQHKIEALKWISSVLATAVLLCSAKDMFGVRMNREETVAVQDLEGGVVSSIKQQQIAIKQQQIANYIKGTAIIRNIHITHHAGTSLCGQMSKVPNEHTPGFACMKKGRNNDTYWPEEAIKASPFDGKHQVGKEVSYNETKEWVSFWRQYYHFVSGEYPDWDKTLHQTNWEYENLVSMIVMRNPLERFLAGGKCGGFQTKIPDDPSNETQDTYWEYANSECADNYALRVLTREPCVQGANTSSECLQGAKDLLNRITFILDQSCLNESVEAFGSALHLNFTKDGFESRLHHWHANLSVRDRFGNDTLYEYVQTRFRRDIELYEWSKNRSIVLCNN</sequence>
<gene>
    <name evidence="2" type="ORF">SMAR0320_LOCUS13304</name>
</gene>
<reference evidence="2" key="1">
    <citation type="submission" date="2021-01" db="EMBL/GenBank/DDBJ databases">
        <authorList>
            <person name="Corre E."/>
            <person name="Pelletier E."/>
            <person name="Niang G."/>
            <person name="Scheremetjew M."/>
            <person name="Finn R."/>
            <person name="Kale V."/>
            <person name="Holt S."/>
            <person name="Cochrane G."/>
            <person name="Meng A."/>
            <person name="Brown T."/>
            <person name="Cohen L."/>
        </authorList>
    </citation>
    <scope>NUCLEOTIDE SEQUENCE</scope>
    <source>
        <strain evidence="2">SM1012Den-03</strain>
    </source>
</reference>
<organism evidence="2">
    <name type="scientific">Skeletonema marinoi</name>
    <dbReference type="NCBI Taxonomy" id="267567"/>
    <lineage>
        <taxon>Eukaryota</taxon>
        <taxon>Sar</taxon>
        <taxon>Stramenopiles</taxon>
        <taxon>Ochrophyta</taxon>
        <taxon>Bacillariophyta</taxon>
        <taxon>Coscinodiscophyceae</taxon>
        <taxon>Thalassiosirophycidae</taxon>
        <taxon>Thalassiosirales</taxon>
        <taxon>Skeletonemataceae</taxon>
        <taxon>Skeletonema</taxon>
        <taxon>Skeletonema marinoi-dohrnii complex</taxon>
    </lineage>
</organism>
<name>A0A7S2LN58_9STRA</name>
<feature type="region of interest" description="Disordered" evidence="1">
    <location>
        <begin position="1"/>
        <end position="28"/>
    </location>
</feature>
<dbReference type="InterPro" id="IPR027417">
    <property type="entry name" value="P-loop_NTPase"/>
</dbReference>
<dbReference type="EMBL" id="HBGZ01018510">
    <property type="protein sequence ID" value="CAD9609648.1"/>
    <property type="molecule type" value="Transcribed_RNA"/>
</dbReference>
<protein>
    <submittedName>
        <fullName evidence="2">Uncharacterized protein</fullName>
    </submittedName>
</protein>
<proteinExistence type="predicted"/>
<evidence type="ECO:0000313" key="2">
    <source>
        <dbReference type="EMBL" id="CAD9609648.1"/>
    </source>
</evidence>
<dbReference type="AlphaFoldDB" id="A0A7S2LN58"/>